<evidence type="ECO:0000313" key="4">
    <source>
        <dbReference type="Proteomes" id="UP000287388"/>
    </source>
</evidence>
<proteinExistence type="predicted"/>
<evidence type="ECO:0000313" key="2">
    <source>
        <dbReference type="EMBL" id="QAT14463.1"/>
    </source>
</evidence>
<feature type="chain" id="PRO_5019102039" description="DUF3551 domain-containing protein" evidence="1">
    <location>
        <begin position="34"/>
        <end position="83"/>
    </location>
</feature>
<dbReference type="KEGG" id="bdm:EQG53_08885"/>
<evidence type="ECO:0000256" key="1">
    <source>
        <dbReference type="SAM" id="SignalP"/>
    </source>
</evidence>
<protein>
    <recommendedName>
        <fullName evidence="6">DUF3551 domain-containing protein</fullName>
    </recommendedName>
</protein>
<feature type="signal peptide" evidence="1">
    <location>
        <begin position="1"/>
        <end position="33"/>
    </location>
</feature>
<reference evidence="3 5" key="2">
    <citation type="submission" date="2020-12" db="EMBL/GenBank/DDBJ databases">
        <title>FDA dAtabase for Regulatory Grade micrObial Sequences (FDA-ARGOS): Supporting development and validation of Infectious Disease Dx tests.</title>
        <authorList>
            <person name="Kerrigan L."/>
            <person name="Long C."/>
            <person name="Tallon L."/>
            <person name="Sadzewicz L."/>
            <person name="Zhao X."/>
            <person name="Boylan J."/>
            <person name="Ott S."/>
            <person name="Bowen H."/>
            <person name="Vavikolanu K."/>
            <person name="Mehta A."/>
            <person name="Aluvathingal J."/>
            <person name="Nadendla S."/>
            <person name="Yan Y."/>
            <person name="Sichtig H."/>
        </authorList>
    </citation>
    <scope>NUCLEOTIDE SEQUENCE [LARGE SCALE GENOMIC DNA]</scope>
    <source>
        <strain evidence="3 5">FDAARGOS_1026</strain>
    </source>
</reference>
<dbReference type="RefSeq" id="WP_128719775.1">
    <property type="nucleotide sequence ID" value="NZ_BJNC01000031.1"/>
</dbReference>
<sequence length="83" mass="8970">MIKLNSGVARLSALGMFVAAGIAGLVAANSSNAKTYVQINRGPYEQCLYDNIRNCRAAYPVGPQREQCMIEGKEACDYAHGMQ</sequence>
<evidence type="ECO:0008006" key="6">
    <source>
        <dbReference type="Google" id="ProtNLM"/>
    </source>
</evidence>
<dbReference type="EMBL" id="CP066026">
    <property type="protein sequence ID" value="QQB88159.1"/>
    <property type="molecule type" value="Genomic_DNA"/>
</dbReference>
<accession>A0A410NX82</accession>
<evidence type="ECO:0000313" key="3">
    <source>
        <dbReference type="EMBL" id="QQB88159.1"/>
    </source>
</evidence>
<keyword evidence="5" id="KW-1185">Reference proteome</keyword>
<name>A0A410NX82_BREDI</name>
<dbReference type="Proteomes" id="UP000287388">
    <property type="component" value="Chromosome"/>
</dbReference>
<organism evidence="2 4">
    <name type="scientific">Brevundimonas diminuta</name>
    <name type="common">Pseudomonas diminuta</name>
    <dbReference type="NCBI Taxonomy" id="293"/>
    <lineage>
        <taxon>Bacteria</taxon>
        <taxon>Pseudomonadati</taxon>
        <taxon>Pseudomonadota</taxon>
        <taxon>Alphaproteobacteria</taxon>
        <taxon>Caulobacterales</taxon>
        <taxon>Caulobacteraceae</taxon>
        <taxon>Brevundimonas</taxon>
    </lineage>
</organism>
<dbReference type="AlphaFoldDB" id="A0A410NX82"/>
<dbReference type="Proteomes" id="UP000596117">
    <property type="component" value="Chromosome"/>
</dbReference>
<evidence type="ECO:0000313" key="5">
    <source>
        <dbReference type="Proteomes" id="UP000596117"/>
    </source>
</evidence>
<dbReference type="EMBL" id="CP035093">
    <property type="protein sequence ID" value="QAT14463.1"/>
    <property type="molecule type" value="Genomic_DNA"/>
</dbReference>
<keyword evidence="1" id="KW-0732">Signal</keyword>
<gene>
    <name evidence="2" type="ORF">EQG53_08885</name>
    <name evidence="3" type="ORF">I6H83_13545</name>
</gene>
<reference evidence="2 4" key="1">
    <citation type="submission" date="2019-01" db="EMBL/GenBank/DDBJ databases">
        <title>Brevundimonas diminuta Genome sequencing and assembly.</title>
        <authorList>
            <person name="Chen H."/>
        </authorList>
    </citation>
    <scope>NUCLEOTIDE SEQUENCE [LARGE SCALE GENOMIC DNA]</scope>
    <source>
        <strain evidence="2">ATCC</strain>
        <strain evidence="4">ATCC(B) 19146</strain>
    </source>
</reference>